<dbReference type="SUPFAM" id="SSF51735">
    <property type="entry name" value="NAD(P)-binding Rossmann-fold domains"/>
    <property type="match status" value="1"/>
</dbReference>
<sequence>MSDQCNAGGVLVLGAGELGISVLRELTVLRKQGRVPPVSVLLRPSKGASNPASSGATAFIRDLGIDIVEADLAAASVNDLAAIFSRFTQVVCCTGFVGGPGTQRKITAAVIAAGVAHYVPWQFGVDYDVIGRGSGQEVWDEQLDVRDMLRAQSKVCWTIISTGMFTSFVFLPAFGLANLEQNRVHALGDWDFGLTVTTPEDIGRVTALVVASPSEFSDQVVYAAGDTFTYRELADTVDQVLNTRVDRILLTVPELRSEVSSHPTDTMRKYRLAFARPDGVAWPKSDTLNAERGMAMVDVATWLRRWRDLNGAPVSR</sequence>
<keyword evidence="3" id="KW-1133">Transmembrane helix</keyword>
<organism evidence="5 8">
    <name type="scientific">Teichococcus wenyumeiae</name>
    <dbReference type="NCBI Taxonomy" id="2478470"/>
    <lineage>
        <taxon>Bacteria</taxon>
        <taxon>Pseudomonadati</taxon>
        <taxon>Pseudomonadota</taxon>
        <taxon>Alphaproteobacteria</taxon>
        <taxon>Acetobacterales</taxon>
        <taxon>Roseomonadaceae</taxon>
        <taxon>Roseomonas</taxon>
    </lineage>
</organism>
<feature type="transmembrane region" description="Helical" evidence="3">
    <location>
        <begin position="155"/>
        <end position="177"/>
    </location>
</feature>
<evidence type="ECO:0000313" key="8">
    <source>
        <dbReference type="Proteomes" id="UP000278036"/>
    </source>
</evidence>
<dbReference type="Proteomes" id="UP000274097">
    <property type="component" value="Unassembled WGS sequence"/>
</dbReference>
<dbReference type="GO" id="GO:0016491">
    <property type="term" value="F:oxidoreductase activity"/>
    <property type="evidence" value="ECO:0007669"/>
    <property type="project" value="UniProtKB-KW"/>
</dbReference>
<dbReference type="InterPro" id="IPR036291">
    <property type="entry name" value="NAD(P)-bd_dom_sf"/>
</dbReference>
<reference evidence="5 8" key="1">
    <citation type="submission" date="2018-09" db="EMBL/GenBank/DDBJ databases">
        <title>Roseomonas sp. nov., isolated from feces of Tibetan antelopes in the Qinghai-Tibet plateau, China.</title>
        <authorList>
            <person name="Tian Z."/>
        </authorList>
    </citation>
    <scope>NUCLEOTIDE SEQUENCE [LARGE SCALE GENOMIC DNA]</scope>
    <source>
        <strain evidence="6 7">Z23</strain>
        <strain evidence="5 8">Z24</strain>
    </source>
</reference>
<keyword evidence="3" id="KW-0812">Transmembrane</keyword>
<dbReference type="Gene3D" id="3.90.25.10">
    <property type="entry name" value="UDP-galactose 4-epimerase, domain 1"/>
    <property type="match status" value="1"/>
</dbReference>
<evidence type="ECO:0000259" key="4">
    <source>
        <dbReference type="Pfam" id="PF05368"/>
    </source>
</evidence>
<evidence type="ECO:0000256" key="1">
    <source>
        <dbReference type="ARBA" id="ARBA00022857"/>
    </source>
</evidence>
<evidence type="ECO:0000313" key="6">
    <source>
        <dbReference type="EMBL" id="RMI16877.1"/>
    </source>
</evidence>
<evidence type="ECO:0000313" key="5">
    <source>
        <dbReference type="EMBL" id="RKK02215.1"/>
    </source>
</evidence>
<evidence type="ECO:0000256" key="2">
    <source>
        <dbReference type="ARBA" id="ARBA00023002"/>
    </source>
</evidence>
<name>A0A3A9JCC0_9PROT</name>
<gene>
    <name evidence="5" type="ORF">D6Z83_20995</name>
    <name evidence="6" type="ORF">EBE87_25085</name>
</gene>
<keyword evidence="2" id="KW-0560">Oxidoreductase</keyword>
<dbReference type="RefSeq" id="WP_120640175.1">
    <property type="nucleotide sequence ID" value="NZ_RAQU01000174.1"/>
</dbReference>
<keyword evidence="1" id="KW-0521">NADP</keyword>
<dbReference type="Gene3D" id="3.40.50.720">
    <property type="entry name" value="NAD(P)-binding Rossmann-like Domain"/>
    <property type="match status" value="1"/>
</dbReference>
<dbReference type="OrthoDB" id="5540862at2"/>
<evidence type="ECO:0000313" key="7">
    <source>
        <dbReference type="Proteomes" id="UP000274097"/>
    </source>
</evidence>
<dbReference type="EMBL" id="RAQU01000174">
    <property type="protein sequence ID" value="RKK02215.1"/>
    <property type="molecule type" value="Genomic_DNA"/>
</dbReference>
<dbReference type="InterPro" id="IPR051609">
    <property type="entry name" value="NmrA/Isoflavone_reductase-like"/>
</dbReference>
<keyword evidence="7" id="KW-1185">Reference proteome</keyword>
<dbReference type="InParanoid" id="A0A3A9JCC0"/>
<dbReference type="InterPro" id="IPR045312">
    <property type="entry name" value="PCBER-like"/>
</dbReference>
<proteinExistence type="predicted"/>
<protein>
    <submittedName>
        <fullName evidence="5">Aromatic alcohol reductase</fullName>
    </submittedName>
</protein>
<dbReference type="AlphaFoldDB" id="A0A3A9JCC0"/>
<dbReference type="CDD" id="cd05259">
    <property type="entry name" value="PCBER_SDR_a"/>
    <property type="match status" value="1"/>
</dbReference>
<dbReference type="PANTHER" id="PTHR47706">
    <property type="entry name" value="NMRA-LIKE FAMILY PROTEIN"/>
    <property type="match status" value="1"/>
</dbReference>
<feature type="domain" description="NmrA-like" evidence="4">
    <location>
        <begin position="10"/>
        <end position="256"/>
    </location>
</feature>
<comment type="caution">
    <text evidence="5">The sequence shown here is derived from an EMBL/GenBank/DDBJ whole genome shotgun (WGS) entry which is preliminary data.</text>
</comment>
<dbReference type="InterPro" id="IPR008030">
    <property type="entry name" value="NmrA-like"/>
</dbReference>
<dbReference type="PANTHER" id="PTHR47706:SF6">
    <property type="entry name" value="NMRA-LIKE FAMILY PROTEIN (AFU_ORTHOLOGUE AFUA_6G00280)"/>
    <property type="match status" value="1"/>
</dbReference>
<accession>A0A3A9JCC0</accession>
<dbReference type="EMBL" id="RFLX01000048">
    <property type="protein sequence ID" value="RMI16877.1"/>
    <property type="molecule type" value="Genomic_DNA"/>
</dbReference>
<dbReference type="Proteomes" id="UP000278036">
    <property type="component" value="Unassembled WGS sequence"/>
</dbReference>
<keyword evidence="3" id="KW-0472">Membrane</keyword>
<dbReference type="Pfam" id="PF05368">
    <property type="entry name" value="NmrA"/>
    <property type="match status" value="1"/>
</dbReference>
<evidence type="ECO:0000256" key="3">
    <source>
        <dbReference type="SAM" id="Phobius"/>
    </source>
</evidence>